<evidence type="ECO:0000313" key="1">
    <source>
        <dbReference type="EMBL" id="MBB6627371.1"/>
    </source>
</evidence>
<dbReference type="Proteomes" id="UP000523955">
    <property type="component" value="Unassembled WGS sequence"/>
</dbReference>
<dbReference type="AlphaFoldDB" id="A0A7X0VAA4"/>
<keyword evidence="2" id="KW-1185">Reference proteome</keyword>
<protein>
    <submittedName>
        <fullName evidence="1">Uncharacterized protein</fullName>
    </submittedName>
</protein>
<name>A0A7X0VAA4_9ACTN</name>
<accession>A0A7X0VAA4</accession>
<organism evidence="1 2">
    <name type="scientific">Nocardioides luti</name>
    <dbReference type="NCBI Taxonomy" id="2761101"/>
    <lineage>
        <taxon>Bacteria</taxon>
        <taxon>Bacillati</taxon>
        <taxon>Actinomycetota</taxon>
        <taxon>Actinomycetes</taxon>
        <taxon>Propionibacteriales</taxon>
        <taxon>Nocardioidaceae</taxon>
        <taxon>Nocardioides</taxon>
    </lineage>
</organism>
<dbReference type="EMBL" id="JACKXE010000001">
    <property type="protein sequence ID" value="MBB6627371.1"/>
    <property type="molecule type" value="Genomic_DNA"/>
</dbReference>
<sequence>MTDQPMPGVIPYVEFHAGPRRVLTLNLTSGNAMATSKHRPVVSIDGRQYLVIWGGVSFEVPADRNVHVSVHVEADHITQVASMLLPPGAGPKVFQYATHYSSGIGTLAEQA</sequence>
<proteinExistence type="predicted"/>
<gene>
    <name evidence="1" type="ORF">H5V45_08565</name>
</gene>
<dbReference type="RefSeq" id="WP_185252538.1">
    <property type="nucleotide sequence ID" value="NZ_JACKXE010000001.1"/>
</dbReference>
<evidence type="ECO:0000313" key="2">
    <source>
        <dbReference type="Proteomes" id="UP000523955"/>
    </source>
</evidence>
<comment type="caution">
    <text evidence="1">The sequence shown here is derived from an EMBL/GenBank/DDBJ whole genome shotgun (WGS) entry which is preliminary data.</text>
</comment>
<reference evidence="1 2" key="1">
    <citation type="submission" date="2020-08" db="EMBL/GenBank/DDBJ databases">
        <authorList>
            <person name="Seo M.-J."/>
        </authorList>
    </citation>
    <scope>NUCLEOTIDE SEQUENCE [LARGE SCALE GENOMIC DNA]</scope>
    <source>
        <strain evidence="1 2">KIGAM211</strain>
    </source>
</reference>